<dbReference type="InterPro" id="IPR001387">
    <property type="entry name" value="Cro/C1-type_HTH"/>
</dbReference>
<dbReference type="AlphaFoldDB" id="A0A562WPX3"/>
<proteinExistence type="predicted"/>
<protein>
    <submittedName>
        <fullName evidence="2">Helix-turn-helix protein</fullName>
    </submittedName>
</protein>
<organism evidence="2 3">
    <name type="scientific">Micromonospora sagamiensis</name>
    <dbReference type="NCBI Taxonomy" id="47875"/>
    <lineage>
        <taxon>Bacteria</taxon>
        <taxon>Bacillati</taxon>
        <taxon>Actinomycetota</taxon>
        <taxon>Actinomycetes</taxon>
        <taxon>Micromonosporales</taxon>
        <taxon>Micromonosporaceae</taxon>
        <taxon>Micromonospora</taxon>
    </lineage>
</organism>
<sequence length="518" mass="56844">MIDPQQLQETKQALGKRLRDLRKARGLRQKDVAEQVFSTRSTVANVEAGRQVVDRIFWQQCDALLKAGGQLTSGYDAYRQLEQQHHAERDEAARRARWGAAAEIAPARDDPGSGLVALRQRLSSKGRPDQDPSLATVSLLEQAAGGAGQGLTLTAPGGQYFPGAAIDVEVYPAVDDGRILATIPRADAGWQWQRSLQRRLVGGRVSSPTGDGLFALDSRQASRRLVDIGEDARLLIPRVYRLDAITAAVLWAVANLDQSLLLDDAQLEASRAAAAQYSRLTRSAVSGDIAQDLDTVSRMWLGSAFCADHISRHSAELTEVPTYWTREQHGEEASTWLLFGHKLRYLEETAGRLANSAQHATRMFCVPPAAVSTSTEPERILLLLAVALMESFGINVAVTDEPDYSSLPGLVLTQRRAIVASWIRADGVWHVDVTDQRSTLAEYRDAVGHVRTHSVIAADTACRRLQAFADYLHLDWAWLRTRCAELGEYGLAGIAQPRSRLLSLDGVDRACRFVASLP</sequence>
<dbReference type="Pfam" id="PF13560">
    <property type="entry name" value="HTH_31"/>
    <property type="match status" value="1"/>
</dbReference>
<name>A0A562WPX3_9ACTN</name>
<dbReference type="SMART" id="SM00530">
    <property type="entry name" value="HTH_XRE"/>
    <property type="match status" value="1"/>
</dbReference>
<evidence type="ECO:0000313" key="3">
    <source>
        <dbReference type="Proteomes" id="UP000319728"/>
    </source>
</evidence>
<gene>
    <name evidence="2" type="ORF">JD81_05801</name>
</gene>
<evidence type="ECO:0000259" key="1">
    <source>
        <dbReference type="PROSITE" id="PS50943"/>
    </source>
</evidence>
<dbReference type="Gene3D" id="1.10.260.40">
    <property type="entry name" value="lambda repressor-like DNA-binding domains"/>
    <property type="match status" value="1"/>
</dbReference>
<dbReference type="EMBL" id="VLLP01000001">
    <property type="protein sequence ID" value="TWJ32226.1"/>
    <property type="molecule type" value="Genomic_DNA"/>
</dbReference>
<dbReference type="SUPFAM" id="SSF47413">
    <property type="entry name" value="lambda repressor-like DNA-binding domains"/>
    <property type="match status" value="1"/>
</dbReference>
<accession>A0A562WPX3</accession>
<dbReference type="RefSeq" id="WP_232624989.1">
    <property type="nucleotide sequence ID" value="NZ_AP023438.1"/>
</dbReference>
<feature type="domain" description="HTH cro/C1-type" evidence="1">
    <location>
        <begin position="18"/>
        <end position="50"/>
    </location>
</feature>
<reference evidence="2 3" key="1">
    <citation type="submission" date="2019-07" db="EMBL/GenBank/DDBJ databases">
        <title>R&amp;d 2014.</title>
        <authorList>
            <person name="Klenk H.-P."/>
        </authorList>
    </citation>
    <scope>NUCLEOTIDE SEQUENCE [LARGE SCALE GENOMIC DNA]</scope>
    <source>
        <strain evidence="2 3">DSM 43912</strain>
    </source>
</reference>
<dbReference type="PROSITE" id="PS50943">
    <property type="entry name" value="HTH_CROC1"/>
    <property type="match status" value="1"/>
</dbReference>
<comment type="caution">
    <text evidence="2">The sequence shown here is derived from an EMBL/GenBank/DDBJ whole genome shotgun (WGS) entry which is preliminary data.</text>
</comment>
<dbReference type="CDD" id="cd00093">
    <property type="entry name" value="HTH_XRE"/>
    <property type="match status" value="1"/>
</dbReference>
<keyword evidence="3" id="KW-1185">Reference proteome</keyword>
<dbReference type="InterPro" id="IPR010982">
    <property type="entry name" value="Lambda_DNA-bd_dom_sf"/>
</dbReference>
<dbReference type="Proteomes" id="UP000319728">
    <property type="component" value="Unassembled WGS sequence"/>
</dbReference>
<evidence type="ECO:0000313" key="2">
    <source>
        <dbReference type="EMBL" id="TWJ32226.1"/>
    </source>
</evidence>
<dbReference type="GO" id="GO:0003677">
    <property type="term" value="F:DNA binding"/>
    <property type="evidence" value="ECO:0007669"/>
    <property type="project" value="InterPro"/>
</dbReference>